<protein>
    <submittedName>
        <fullName evidence="2">5-aminopentanamidase</fullName>
    </submittedName>
</protein>
<feature type="domain" description="CN hydrolase" evidence="1">
    <location>
        <begin position="1"/>
        <end position="238"/>
    </location>
</feature>
<keyword evidence="3" id="KW-1185">Reference proteome</keyword>
<dbReference type="Gene3D" id="3.60.110.10">
    <property type="entry name" value="Carbon-nitrogen hydrolase"/>
    <property type="match status" value="1"/>
</dbReference>
<dbReference type="OrthoDB" id="9803803at2"/>
<dbReference type="SUPFAM" id="SSF56317">
    <property type="entry name" value="Carbon-nitrogen hydrolase"/>
    <property type="match status" value="1"/>
</dbReference>
<dbReference type="RefSeq" id="WP_009540410.1">
    <property type="nucleotide sequence ID" value="NZ_ANHY01000008.1"/>
</dbReference>
<gene>
    <name evidence="2" type="ORF">C882_4302</name>
</gene>
<dbReference type="EMBL" id="ANHY01000008">
    <property type="protein sequence ID" value="EKV30343.1"/>
    <property type="molecule type" value="Genomic_DNA"/>
</dbReference>
<dbReference type="AlphaFoldDB" id="K9HIY3"/>
<dbReference type="STRING" id="1238182.C882_4302"/>
<accession>K9HIY3</accession>
<sequence>MRIALFQTQGTPGDVEANITAAEEAAARAKAGGADLLILPEMFLSGYAIGELAFELAESADGDSARRMAEAARRHAIAILYGHGENGEGGHCYDAATLVDGRGRHRTTYRKTHLFGDDERTVYSPGNDLGRPHGLNGLRVGVLVSYDAEFPEAVRALAAHGADLICVPAALPESRRKVADLLVPARAAENGCFIAYANRCWREHETAYAGMSTVAAPDGSVLARAGRDEEMLFANIDVPAYHRTRDASPYLDDRRPELYAAAE</sequence>
<proteinExistence type="predicted"/>
<comment type="caution">
    <text evidence="2">The sequence shown here is derived from an EMBL/GenBank/DDBJ whole genome shotgun (WGS) entry which is preliminary data.</text>
</comment>
<dbReference type="PANTHER" id="PTHR23088:SF27">
    <property type="entry name" value="DEAMINATED GLUTATHIONE AMIDASE"/>
    <property type="match status" value="1"/>
</dbReference>
<evidence type="ECO:0000259" key="1">
    <source>
        <dbReference type="PROSITE" id="PS50263"/>
    </source>
</evidence>
<dbReference type="Pfam" id="PF00795">
    <property type="entry name" value="CN_hydrolase"/>
    <property type="match status" value="1"/>
</dbReference>
<dbReference type="PANTHER" id="PTHR23088">
    <property type="entry name" value="NITRILASE-RELATED"/>
    <property type="match status" value="1"/>
</dbReference>
<dbReference type="PROSITE" id="PS50263">
    <property type="entry name" value="CN_HYDROLASE"/>
    <property type="match status" value="1"/>
</dbReference>
<dbReference type="InterPro" id="IPR036526">
    <property type="entry name" value="C-N_Hydrolase_sf"/>
</dbReference>
<organism evidence="2 3">
    <name type="scientific">Caenispirillum salinarum AK4</name>
    <dbReference type="NCBI Taxonomy" id="1238182"/>
    <lineage>
        <taxon>Bacteria</taxon>
        <taxon>Pseudomonadati</taxon>
        <taxon>Pseudomonadota</taxon>
        <taxon>Alphaproteobacteria</taxon>
        <taxon>Rhodospirillales</taxon>
        <taxon>Novispirillaceae</taxon>
        <taxon>Caenispirillum</taxon>
    </lineage>
</organism>
<reference evidence="2 3" key="1">
    <citation type="journal article" date="2013" name="Genome Announc.">
        <title>Draft Genome Sequence of an Alphaproteobacterium, Caenispirillum salinarum AK4(T), Isolated from a Solar Saltern.</title>
        <authorList>
            <person name="Khatri I."/>
            <person name="Singh A."/>
            <person name="Korpole S."/>
            <person name="Pinnaka A.K."/>
            <person name="Subramanian S."/>
        </authorList>
    </citation>
    <scope>NUCLEOTIDE SEQUENCE [LARGE SCALE GENOMIC DNA]</scope>
    <source>
        <strain evidence="2 3">AK4</strain>
    </source>
</reference>
<dbReference type="eggNOG" id="COG0388">
    <property type="taxonomic scope" value="Bacteria"/>
</dbReference>
<dbReference type="InterPro" id="IPR003010">
    <property type="entry name" value="C-N_Hydrolase"/>
</dbReference>
<evidence type="ECO:0000313" key="3">
    <source>
        <dbReference type="Proteomes" id="UP000009881"/>
    </source>
</evidence>
<evidence type="ECO:0000313" key="2">
    <source>
        <dbReference type="EMBL" id="EKV30343.1"/>
    </source>
</evidence>
<name>K9HIY3_9PROT</name>
<dbReference type="Proteomes" id="UP000009881">
    <property type="component" value="Unassembled WGS sequence"/>
</dbReference>